<dbReference type="AlphaFoldDB" id="A0A9D4CYH1"/>
<protein>
    <submittedName>
        <fullName evidence="1">Uncharacterized protein</fullName>
    </submittedName>
</protein>
<accession>A0A9D4CYH1</accession>
<sequence>MALRTLQNSVRHTAGTNNVMAYITTQRLTHGWDKNVMAYITTQRPIHDSDTYCHGVHYNTASDIRLRNIMSWHTLQHKRPTHGWDT</sequence>
<dbReference type="Proteomes" id="UP000828390">
    <property type="component" value="Unassembled WGS sequence"/>
</dbReference>
<comment type="caution">
    <text evidence="1">The sequence shown here is derived from an EMBL/GenBank/DDBJ whole genome shotgun (WGS) entry which is preliminary data.</text>
</comment>
<reference evidence="1" key="2">
    <citation type="submission" date="2020-11" db="EMBL/GenBank/DDBJ databases">
        <authorList>
            <person name="McCartney M.A."/>
            <person name="Auch B."/>
            <person name="Kono T."/>
            <person name="Mallez S."/>
            <person name="Becker A."/>
            <person name="Gohl D.M."/>
            <person name="Silverstein K.A.T."/>
            <person name="Koren S."/>
            <person name="Bechman K.B."/>
            <person name="Herman A."/>
            <person name="Abrahante J.E."/>
            <person name="Garbe J."/>
        </authorList>
    </citation>
    <scope>NUCLEOTIDE SEQUENCE</scope>
    <source>
        <strain evidence="1">Duluth1</strain>
        <tissue evidence="1">Whole animal</tissue>
    </source>
</reference>
<dbReference type="EMBL" id="JAIWYP010000011">
    <property type="protein sequence ID" value="KAH3734894.1"/>
    <property type="molecule type" value="Genomic_DNA"/>
</dbReference>
<proteinExistence type="predicted"/>
<reference evidence="1" key="1">
    <citation type="journal article" date="2019" name="bioRxiv">
        <title>The Genome of the Zebra Mussel, Dreissena polymorpha: A Resource for Invasive Species Research.</title>
        <authorList>
            <person name="McCartney M.A."/>
            <person name="Auch B."/>
            <person name="Kono T."/>
            <person name="Mallez S."/>
            <person name="Zhang Y."/>
            <person name="Obille A."/>
            <person name="Becker A."/>
            <person name="Abrahante J.E."/>
            <person name="Garbe J."/>
            <person name="Badalamenti J.P."/>
            <person name="Herman A."/>
            <person name="Mangelson H."/>
            <person name="Liachko I."/>
            <person name="Sullivan S."/>
            <person name="Sone E.D."/>
            <person name="Koren S."/>
            <person name="Silverstein K.A.T."/>
            <person name="Beckman K.B."/>
            <person name="Gohl D.M."/>
        </authorList>
    </citation>
    <scope>NUCLEOTIDE SEQUENCE</scope>
    <source>
        <strain evidence="1">Duluth1</strain>
        <tissue evidence="1">Whole animal</tissue>
    </source>
</reference>
<evidence type="ECO:0000313" key="1">
    <source>
        <dbReference type="EMBL" id="KAH3734894.1"/>
    </source>
</evidence>
<organism evidence="1 2">
    <name type="scientific">Dreissena polymorpha</name>
    <name type="common">Zebra mussel</name>
    <name type="synonym">Mytilus polymorpha</name>
    <dbReference type="NCBI Taxonomy" id="45954"/>
    <lineage>
        <taxon>Eukaryota</taxon>
        <taxon>Metazoa</taxon>
        <taxon>Spiralia</taxon>
        <taxon>Lophotrochozoa</taxon>
        <taxon>Mollusca</taxon>
        <taxon>Bivalvia</taxon>
        <taxon>Autobranchia</taxon>
        <taxon>Heteroconchia</taxon>
        <taxon>Euheterodonta</taxon>
        <taxon>Imparidentia</taxon>
        <taxon>Neoheterodontei</taxon>
        <taxon>Myida</taxon>
        <taxon>Dreissenoidea</taxon>
        <taxon>Dreissenidae</taxon>
        <taxon>Dreissena</taxon>
    </lineage>
</organism>
<keyword evidence="2" id="KW-1185">Reference proteome</keyword>
<evidence type="ECO:0000313" key="2">
    <source>
        <dbReference type="Proteomes" id="UP000828390"/>
    </source>
</evidence>
<name>A0A9D4CYH1_DREPO</name>
<gene>
    <name evidence="1" type="ORF">DPMN_041345</name>
</gene>